<protein>
    <recommendedName>
        <fullName evidence="6">P-type Zn(2+) transporter</fullName>
        <ecNumber evidence="6">7.2.2.12</ecNumber>
    </recommendedName>
</protein>
<dbReference type="RefSeq" id="WP_200241085.1">
    <property type="nucleotide sequence ID" value="NZ_NRRV01000067.1"/>
</dbReference>
<dbReference type="InterPro" id="IPR059000">
    <property type="entry name" value="ATPase_P-type_domA"/>
</dbReference>
<dbReference type="InterPro" id="IPR036412">
    <property type="entry name" value="HAD-like_sf"/>
</dbReference>
<feature type="transmembrane region" description="Helical" evidence="8">
    <location>
        <begin position="65"/>
        <end position="92"/>
    </location>
</feature>
<feature type="domain" description="P-type ATPase A" evidence="9">
    <location>
        <begin position="162"/>
        <end position="258"/>
    </location>
</feature>
<reference evidence="10 11" key="1">
    <citation type="journal article" date="2020" name="Microorganisms">
        <title>Osmotic Adaptation and Compatible Solute Biosynthesis of Phototrophic Bacteria as Revealed from Genome Analyses.</title>
        <authorList>
            <person name="Imhoff J.F."/>
            <person name="Rahn T."/>
            <person name="Kunzel S."/>
            <person name="Keller A."/>
            <person name="Neulinger S.C."/>
        </authorList>
    </citation>
    <scope>NUCLEOTIDE SEQUENCE [LARGE SCALE GENOMIC DNA]</scope>
    <source>
        <strain evidence="10 11">DSM 6210</strain>
    </source>
</reference>
<comment type="caution">
    <text evidence="10">The sequence shown here is derived from an EMBL/GenBank/DDBJ whole genome shotgun (WGS) entry which is preliminary data.</text>
</comment>
<dbReference type="SUPFAM" id="SSF81653">
    <property type="entry name" value="Calcium ATPase, transduction domain A"/>
    <property type="match status" value="1"/>
</dbReference>
<comment type="catalytic activity">
    <reaction evidence="7">
        <text>Zn(2+)(in) + ATP + H2O = Zn(2+)(out) + ADP + phosphate + H(+)</text>
        <dbReference type="Rhea" id="RHEA:20621"/>
        <dbReference type="ChEBI" id="CHEBI:15377"/>
        <dbReference type="ChEBI" id="CHEBI:15378"/>
        <dbReference type="ChEBI" id="CHEBI:29105"/>
        <dbReference type="ChEBI" id="CHEBI:30616"/>
        <dbReference type="ChEBI" id="CHEBI:43474"/>
        <dbReference type="ChEBI" id="CHEBI:456216"/>
        <dbReference type="EC" id="7.2.2.12"/>
    </reaction>
</comment>
<dbReference type="PROSITE" id="PS00154">
    <property type="entry name" value="ATPASE_E1_E2"/>
    <property type="match status" value="1"/>
</dbReference>
<dbReference type="InterPro" id="IPR018303">
    <property type="entry name" value="ATPase_P-typ_P_site"/>
</dbReference>
<organism evidence="10 11">
    <name type="scientific">Thiohalocapsa halophila</name>
    <dbReference type="NCBI Taxonomy" id="69359"/>
    <lineage>
        <taxon>Bacteria</taxon>
        <taxon>Pseudomonadati</taxon>
        <taxon>Pseudomonadota</taxon>
        <taxon>Gammaproteobacteria</taxon>
        <taxon>Chromatiales</taxon>
        <taxon>Chromatiaceae</taxon>
        <taxon>Thiohalocapsa</taxon>
    </lineage>
</organism>
<evidence type="ECO:0000256" key="2">
    <source>
        <dbReference type="ARBA" id="ARBA00006024"/>
    </source>
</evidence>
<dbReference type="EMBL" id="NRRV01000067">
    <property type="protein sequence ID" value="MBK1633096.1"/>
    <property type="molecule type" value="Genomic_DNA"/>
</dbReference>
<dbReference type="Pfam" id="PF00702">
    <property type="entry name" value="Hydrolase"/>
    <property type="match status" value="1"/>
</dbReference>
<evidence type="ECO:0000256" key="6">
    <source>
        <dbReference type="ARBA" id="ARBA00039097"/>
    </source>
</evidence>
<evidence type="ECO:0000256" key="3">
    <source>
        <dbReference type="ARBA" id="ARBA00022692"/>
    </source>
</evidence>
<name>A0ABS1CMD2_9GAMM</name>
<evidence type="ECO:0000256" key="4">
    <source>
        <dbReference type="ARBA" id="ARBA00022989"/>
    </source>
</evidence>
<dbReference type="Gene3D" id="3.40.50.1000">
    <property type="entry name" value="HAD superfamily/HAD-like"/>
    <property type="match status" value="1"/>
</dbReference>
<dbReference type="InterPro" id="IPR051014">
    <property type="entry name" value="Cation_Transport_ATPase_IB"/>
</dbReference>
<dbReference type="Pfam" id="PF00122">
    <property type="entry name" value="E1-E2_ATPase"/>
    <property type="match status" value="1"/>
</dbReference>
<comment type="subcellular location">
    <subcellularLocation>
        <location evidence="1">Membrane</location>
    </subcellularLocation>
</comment>
<dbReference type="PANTHER" id="PTHR48085:SF5">
    <property type="entry name" value="CADMIUM_ZINC-TRANSPORTING ATPASE HMA4-RELATED"/>
    <property type="match status" value="1"/>
</dbReference>
<dbReference type="InterPro" id="IPR023299">
    <property type="entry name" value="ATPase_P-typ_cyto_dom_N"/>
</dbReference>
<gene>
    <name evidence="10" type="ORF">CKO31_20545</name>
</gene>
<dbReference type="PRINTS" id="PR00119">
    <property type="entry name" value="CATATPASE"/>
</dbReference>
<sequence>MALVQVGLALGTYAGQRVAERSQRPRRLRRLLRGRGWDRSGRQPDAEADAQALTRRRADLHVGNWALALCVGSYALPVLTPAAVAVTIYSMLPLLRAGERSLVREGRVGDDAVNVVVCVGALGLGQPLAAAVQCWIYHAADVAVLGSRERARRLLDAGLPAPTRVRVLHGDTEVPTAVDGLRPGDLVALATGEPVPVDGRIECGSISVDQQRLTGESVPRPLGPGDPVYAGTLVLHGEARVRVAVAGRDTRLARVQRILREGAGHHTRLQLQAEAIADATALPLLGASALVWPVIGPSAALAILFSAPINAVRAAGALAVSNQQSALLREGVLVKDGRALEALAQVDTVLFDKTGTLTADALQVSEVIATGDWVPARVLAAAAAAEARLTHPLAQALVAAAAQRADCPPVQATATDFRVGFGVSAVIDGERVLVGGRRHLHAAGIPIDQRAQRALAAAEVQGETALLVADAAAVQGVISLRACERPESVGILHFLQDQGVAQLALVSGDAEQPTRVQAQALGLTEAYSNVLPEGKADLVRRLQAAGRRVCFIGDGVNDALAMRQADCAISLHGAADLATDTAGILLLDGGLRRLPRVVVTARAQQAQLRRVLTYWGGYAVVNTALNLGLRLGVLPSSLLFGAVFGVGLLATRAPRLGSAHQSRDGAHHGG</sequence>
<evidence type="ECO:0000259" key="9">
    <source>
        <dbReference type="Pfam" id="PF00122"/>
    </source>
</evidence>
<dbReference type="InterPro" id="IPR008250">
    <property type="entry name" value="ATPase_P-typ_transduc_dom_A_sf"/>
</dbReference>
<dbReference type="Proteomes" id="UP000748752">
    <property type="component" value="Unassembled WGS sequence"/>
</dbReference>
<comment type="similarity">
    <text evidence="2">Belongs to the cation transport ATPase (P-type) (TC 3.A.3) family. Type IB subfamily.</text>
</comment>
<keyword evidence="11" id="KW-1185">Reference proteome</keyword>
<dbReference type="InterPro" id="IPR023214">
    <property type="entry name" value="HAD_sf"/>
</dbReference>
<dbReference type="Gene3D" id="3.40.1110.10">
    <property type="entry name" value="Calcium-transporting ATPase, cytoplasmic domain N"/>
    <property type="match status" value="1"/>
</dbReference>
<dbReference type="Gene3D" id="2.70.150.10">
    <property type="entry name" value="Calcium-transporting ATPase, cytoplasmic transduction domain A"/>
    <property type="match status" value="1"/>
</dbReference>
<dbReference type="NCBIfam" id="TIGR01494">
    <property type="entry name" value="ATPase_P-type"/>
    <property type="match status" value="1"/>
</dbReference>
<keyword evidence="5 8" id="KW-0472">Membrane</keyword>
<proteinExistence type="inferred from homology"/>
<dbReference type="EC" id="7.2.2.12" evidence="6"/>
<accession>A0ABS1CMD2</accession>
<evidence type="ECO:0000256" key="8">
    <source>
        <dbReference type="SAM" id="Phobius"/>
    </source>
</evidence>
<keyword evidence="4 8" id="KW-1133">Transmembrane helix</keyword>
<evidence type="ECO:0000256" key="7">
    <source>
        <dbReference type="ARBA" id="ARBA00047308"/>
    </source>
</evidence>
<dbReference type="InterPro" id="IPR001757">
    <property type="entry name" value="P_typ_ATPase"/>
</dbReference>
<dbReference type="PANTHER" id="PTHR48085">
    <property type="entry name" value="CADMIUM/ZINC-TRANSPORTING ATPASE HMA2-RELATED"/>
    <property type="match status" value="1"/>
</dbReference>
<evidence type="ECO:0000313" key="11">
    <source>
        <dbReference type="Proteomes" id="UP000748752"/>
    </source>
</evidence>
<dbReference type="SUPFAM" id="SSF56784">
    <property type="entry name" value="HAD-like"/>
    <property type="match status" value="1"/>
</dbReference>
<evidence type="ECO:0000313" key="10">
    <source>
        <dbReference type="EMBL" id="MBK1633096.1"/>
    </source>
</evidence>
<keyword evidence="3 8" id="KW-0812">Transmembrane</keyword>
<evidence type="ECO:0000256" key="1">
    <source>
        <dbReference type="ARBA" id="ARBA00004370"/>
    </source>
</evidence>
<evidence type="ECO:0000256" key="5">
    <source>
        <dbReference type="ARBA" id="ARBA00023136"/>
    </source>
</evidence>